<dbReference type="InterPro" id="IPR007386">
    <property type="entry name" value="DUF447_N"/>
</dbReference>
<evidence type="ECO:0000313" key="2">
    <source>
        <dbReference type="EMBL" id="GAI86020.1"/>
    </source>
</evidence>
<sequence>MTNLYDLGFLEGTIGETIVSTYDVDVQPNAAPMGVMMDNSKQLIIRPFVSSLTYKNLQANRCAVVNVTSDPELFYVTAFKEANPDRKLSLELFEKADMVDAPRLLAADAFIEVLVAETGSFSPERAEFLCNVQLVKASKALPTVYCRAQFATIEAIIHATRIKPFLRGNKQEQKHAFRLLELVNVCKDVVNRTAPNSRYSEIMAELHQRISVWRKESESLR</sequence>
<gene>
    <name evidence="2" type="ORF">S12H4_15124</name>
</gene>
<dbReference type="InterPro" id="IPR012349">
    <property type="entry name" value="Split_barrel_FMN-bd"/>
</dbReference>
<name>X1TEM2_9ZZZZ</name>
<proteinExistence type="predicted"/>
<dbReference type="SUPFAM" id="SSF50475">
    <property type="entry name" value="FMN-binding split barrel"/>
    <property type="match status" value="1"/>
</dbReference>
<protein>
    <recommendedName>
        <fullName evidence="1">DUF447 domain-containing protein</fullName>
    </recommendedName>
</protein>
<organism evidence="2">
    <name type="scientific">marine sediment metagenome</name>
    <dbReference type="NCBI Taxonomy" id="412755"/>
    <lineage>
        <taxon>unclassified sequences</taxon>
        <taxon>metagenomes</taxon>
        <taxon>ecological metagenomes</taxon>
    </lineage>
</organism>
<evidence type="ECO:0000259" key="1">
    <source>
        <dbReference type="Pfam" id="PF04289"/>
    </source>
</evidence>
<reference evidence="2" key="1">
    <citation type="journal article" date="2014" name="Front. Microbiol.">
        <title>High frequency of phylogenetically diverse reductive dehalogenase-homologous genes in deep subseafloor sedimentary metagenomes.</title>
        <authorList>
            <person name="Kawai M."/>
            <person name="Futagami T."/>
            <person name="Toyoda A."/>
            <person name="Takaki Y."/>
            <person name="Nishi S."/>
            <person name="Hori S."/>
            <person name="Arai W."/>
            <person name="Tsubouchi T."/>
            <person name="Morono Y."/>
            <person name="Uchiyama I."/>
            <person name="Ito T."/>
            <person name="Fujiyama A."/>
            <person name="Inagaki F."/>
            <person name="Takami H."/>
        </authorList>
    </citation>
    <scope>NUCLEOTIDE SEQUENCE</scope>
    <source>
        <strain evidence="2">Expedition CK06-06</strain>
    </source>
</reference>
<feature type="domain" description="DUF447" evidence="1">
    <location>
        <begin position="16"/>
        <end position="120"/>
    </location>
</feature>
<dbReference type="AlphaFoldDB" id="X1TEM2"/>
<dbReference type="Pfam" id="PF04289">
    <property type="entry name" value="DUF447_N"/>
    <property type="match status" value="1"/>
</dbReference>
<comment type="caution">
    <text evidence="2">The sequence shown here is derived from an EMBL/GenBank/DDBJ whole genome shotgun (WGS) entry which is preliminary data.</text>
</comment>
<dbReference type="Gene3D" id="2.30.110.10">
    <property type="entry name" value="Electron Transport, Fmn-binding Protein, Chain A"/>
    <property type="match status" value="1"/>
</dbReference>
<dbReference type="EMBL" id="BARW01007243">
    <property type="protein sequence ID" value="GAI86020.1"/>
    <property type="molecule type" value="Genomic_DNA"/>
</dbReference>
<accession>X1TEM2</accession>